<proteinExistence type="predicted"/>
<gene>
    <name evidence="1" type="ORF">RISW2_17915</name>
</gene>
<dbReference type="AlphaFoldDB" id="X7FDU9"/>
<dbReference type="RefSeq" id="WP_043767116.1">
    <property type="nucleotide sequence ID" value="NZ_JAME01000005.1"/>
</dbReference>
<organism evidence="1 2">
    <name type="scientific">Roseivivax isoporae LMG 25204</name>
    <dbReference type="NCBI Taxonomy" id="1449351"/>
    <lineage>
        <taxon>Bacteria</taxon>
        <taxon>Pseudomonadati</taxon>
        <taxon>Pseudomonadota</taxon>
        <taxon>Alphaproteobacteria</taxon>
        <taxon>Rhodobacterales</taxon>
        <taxon>Roseobacteraceae</taxon>
        <taxon>Roseivivax</taxon>
    </lineage>
</organism>
<keyword evidence="2" id="KW-1185">Reference proteome</keyword>
<comment type="caution">
    <text evidence="1">The sequence shown here is derived from an EMBL/GenBank/DDBJ whole genome shotgun (WGS) entry which is preliminary data.</text>
</comment>
<sequence length="90" mass="10497">MSRNARRLYVRAYRRWAEADMMFLLLVRDARSLVPEVHEGMVFRTGQAGSRVRRAYEARLRAIEALQAARAAYLSATRRDRRVLLYLPAS</sequence>
<evidence type="ECO:0000313" key="1">
    <source>
        <dbReference type="EMBL" id="ETX30219.1"/>
    </source>
</evidence>
<dbReference type="Proteomes" id="UP000023430">
    <property type="component" value="Unassembled WGS sequence"/>
</dbReference>
<dbReference type="OrthoDB" id="7875164at2"/>
<name>X7FDU9_9RHOB</name>
<accession>X7FDU9</accession>
<evidence type="ECO:0000313" key="2">
    <source>
        <dbReference type="Proteomes" id="UP000023430"/>
    </source>
</evidence>
<protein>
    <submittedName>
        <fullName evidence="1">Uncharacterized protein</fullName>
    </submittedName>
</protein>
<reference evidence="1 2" key="1">
    <citation type="submission" date="2014-01" db="EMBL/GenBank/DDBJ databases">
        <title>Roseivivax isoporae LMG 25204 Genome Sequencing.</title>
        <authorList>
            <person name="Lai Q."/>
            <person name="Li G."/>
            <person name="Shao Z."/>
        </authorList>
    </citation>
    <scope>NUCLEOTIDE SEQUENCE [LARGE SCALE GENOMIC DNA]</scope>
    <source>
        <strain evidence="1 2">LMG 25204</strain>
    </source>
</reference>
<dbReference type="eggNOG" id="ENOG50300S0">
    <property type="taxonomic scope" value="Bacteria"/>
</dbReference>
<dbReference type="EMBL" id="JAME01000005">
    <property type="protein sequence ID" value="ETX30219.1"/>
    <property type="molecule type" value="Genomic_DNA"/>
</dbReference>